<evidence type="ECO:0000313" key="2">
    <source>
        <dbReference type="Proteomes" id="UP000694892"/>
    </source>
</evidence>
<dbReference type="EMBL" id="CM004468">
    <property type="protein sequence ID" value="OCT94772.1"/>
    <property type="molecule type" value="Genomic_DNA"/>
</dbReference>
<dbReference type="AlphaFoldDB" id="A0A974HY50"/>
<gene>
    <name evidence="1" type="ORF">XELAEV_18012462mg</name>
</gene>
<accession>A0A974HY50</accession>
<reference evidence="2" key="1">
    <citation type="journal article" date="2016" name="Nature">
        <title>Genome evolution in the allotetraploid frog Xenopus laevis.</title>
        <authorList>
            <person name="Session A.M."/>
            <person name="Uno Y."/>
            <person name="Kwon T."/>
            <person name="Chapman J.A."/>
            <person name="Toyoda A."/>
            <person name="Takahashi S."/>
            <person name="Fukui A."/>
            <person name="Hikosaka A."/>
            <person name="Suzuki A."/>
            <person name="Kondo M."/>
            <person name="van Heeringen S.J."/>
            <person name="Quigley I."/>
            <person name="Heinz S."/>
            <person name="Ogino H."/>
            <person name="Ochi H."/>
            <person name="Hellsten U."/>
            <person name="Lyons J.B."/>
            <person name="Simakov O."/>
            <person name="Putnam N."/>
            <person name="Stites J."/>
            <person name="Kuroki Y."/>
            <person name="Tanaka T."/>
            <person name="Michiue T."/>
            <person name="Watanabe M."/>
            <person name="Bogdanovic O."/>
            <person name="Lister R."/>
            <person name="Georgiou G."/>
            <person name="Paranjpe S.S."/>
            <person name="van Kruijsbergen I."/>
            <person name="Shu S."/>
            <person name="Carlson J."/>
            <person name="Kinoshita T."/>
            <person name="Ohta Y."/>
            <person name="Mawaribuchi S."/>
            <person name="Jenkins J."/>
            <person name="Grimwood J."/>
            <person name="Schmutz J."/>
            <person name="Mitros T."/>
            <person name="Mozaffari S.V."/>
            <person name="Suzuki Y."/>
            <person name="Haramoto Y."/>
            <person name="Yamamoto T.S."/>
            <person name="Takagi C."/>
            <person name="Heald R."/>
            <person name="Miller K."/>
            <person name="Haudenschild C."/>
            <person name="Kitzman J."/>
            <person name="Nakayama T."/>
            <person name="Izutsu Y."/>
            <person name="Robert J."/>
            <person name="Fortriede J."/>
            <person name="Burns K."/>
            <person name="Lotay V."/>
            <person name="Karimi K."/>
            <person name="Yasuoka Y."/>
            <person name="Dichmann D.S."/>
            <person name="Flajnik M.F."/>
            <person name="Houston D.W."/>
            <person name="Shendure J."/>
            <person name="DuPasquier L."/>
            <person name="Vize P.D."/>
            <person name="Zorn A.M."/>
            <person name="Ito M."/>
            <person name="Marcotte E.M."/>
            <person name="Wallingford J.B."/>
            <person name="Ito Y."/>
            <person name="Asashima M."/>
            <person name="Ueno N."/>
            <person name="Matsuda Y."/>
            <person name="Veenstra G.J."/>
            <person name="Fujiyama A."/>
            <person name="Harland R.M."/>
            <person name="Taira M."/>
            <person name="Rokhsar D.S."/>
        </authorList>
    </citation>
    <scope>NUCLEOTIDE SEQUENCE [LARGE SCALE GENOMIC DNA]</scope>
    <source>
        <strain evidence="2">J</strain>
    </source>
</reference>
<proteinExistence type="predicted"/>
<evidence type="ECO:0000313" key="1">
    <source>
        <dbReference type="EMBL" id="OCT94772.1"/>
    </source>
</evidence>
<organism evidence="1 2">
    <name type="scientific">Xenopus laevis</name>
    <name type="common">African clawed frog</name>
    <dbReference type="NCBI Taxonomy" id="8355"/>
    <lineage>
        <taxon>Eukaryota</taxon>
        <taxon>Metazoa</taxon>
        <taxon>Chordata</taxon>
        <taxon>Craniata</taxon>
        <taxon>Vertebrata</taxon>
        <taxon>Euteleostomi</taxon>
        <taxon>Amphibia</taxon>
        <taxon>Batrachia</taxon>
        <taxon>Anura</taxon>
        <taxon>Pipoidea</taxon>
        <taxon>Pipidae</taxon>
        <taxon>Xenopodinae</taxon>
        <taxon>Xenopus</taxon>
        <taxon>Xenopus</taxon>
    </lineage>
</organism>
<protein>
    <submittedName>
        <fullName evidence="1">Uncharacterized protein</fullName>
    </submittedName>
</protein>
<dbReference type="Proteomes" id="UP000694892">
    <property type="component" value="Chromosome 2L"/>
</dbReference>
<name>A0A974HY50_XENLA</name>
<sequence length="197" mass="22159">MAAIDINAVTEHTSYIGVHTHVQMHIVSGCRHMHVGNMGPAWYRCVGSGHNRTRSQPSLHGSSLSASLYKKSILMAPSGHVTYFHFCKPIRPELRRDCIGRRTQWPHQDLSKEELESSFHEEHHQLVVHGVSCGQTNQKLPQQAAERMQLHVYLPCGQQTGRNTAEFKSEVEESSFQFSSLRLQEDEGCGSAQSVLK</sequence>